<reference evidence="1" key="1">
    <citation type="submission" date="2023-04" db="EMBL/GenBank/DDBJ databases">
        <title>Ambrosiozyma monospora NBRC 1965.</title>
        <authorList>
            <person name="Ichikawa N."/>
            <person name="Sato H."/>
            <person name="Tonouchi N."/>
        </authorList>
    </citation>
    <scope>NUCLEOTIDE SEQUENCE</scope>
    <source>
        <strain evidence="1">NBRC 1965</strain>
    </source>
</reference>
<name>A0A9W7DF28_AMBMO</name>
<evidence type="ECO:0000313" key="1">
    <source>
        <dbReference type="EMBL" id="GMG27271.1"/>
    </source>
</evidence>
<dbReference type="InterPro" id="IPR032675">
    <property type="entry name" value="LRR_dom_sf"/>
</dbReference>
<evidence type="ECO:0000313" key="2">
    <source>
        <dbReference type="Proteomes" id="UP001165063"/>
    </source>
</evidence>
<keyword evidence="2" id="KW-1185">Reference proteome</keyword>
<protein>
    <submittedName>
        <fullName evidence="1">Unnamed protein product</fullName>
    </submittedName>
</protein>
<comment type="caution">
    <text evidence="1">The sequence shown here is derived from an EMBL/GenBank/DDBJ whole genome shotgun (WGS) entry which is preliminary data.</text>
</comment>
<organism evidence="1 2">
    <name type="scientific">Ambrosiozyma monospora</name>
    <name type="common">Yeast</name>
    <name type="synonym">Endomycopsis monosporus</name>
    <dbReference type="NCBI Taxonomy" id="43982"/>
    <lineage>
        <taxon>Eukaryota</taxon>
        <taxon>Fungi</taxon>
        <taxon>Dikarya</taxon>
        <taxon>Ascomycota</taxon>
        <taxon>Saccharomycotina</taxon>
        <taxon>Pichiomycetes</taxon>
        <taxon>Pichiales</taxon>
        <taxon>Pichiaceae</taxon>
        <taxon>Ambrosiozyma</taxon>
    </lineage>
</organism>
<accession>A0A9W7DF28</accession>
<proteinExistence type="predicted"/>
<dbReference type="EMBL" id="BSXU01001421">
    <property type="protein sequence ID" value="GMG27271.1"/>
    <property type="molecule type" value="Genomic_DNA"/>
</dbReference>
<sequence length="724" mass="83042">MAFSNPNLNETGIKLASCLLPEIQHIIMKFIIEDFLYFMADANAEYRIRLMYHIYDSFGLMSNHTAIECSNIFQAQFLSITGYDDLLDHIICMALEELDLTLILRGVSAAPFIDEFINFVTARSVQLKRLEMLSFASISVKEFTSPHRMKLLELHSGEVRLDYSPYMLNYVLVNFITCLSCQIQDLSELLASDTLNKFTSLTKFSVYLVNTSELSSLEGIMERLQLAVPSMKHLHLRCEDFLVTGQSVVDSLVQANTFIRKHKNLNIQFDILFSGYRDIRTYWKLDSKTQFSLPLHAECPIDVRLEVDKLEQWCSISGIVGLRFSPYGHGVIPFFTNTGMIPFIRAISSTIQTVDLSWLSAEYEIVLDGFHTLKKLDIGYSILNKFPSLPESLRELEIEYINDLTNSDMDHGIILPTRLRSLEWHGNLSCFTLPKILNINKLLYLKDVSIEIDPFKFIDICCEKGYERKDSVTMKFLRLTNTCTVDQLQKFVSQLPSELEILKIDIYGYVQPNLDNYPACCPDKLQFKHFTNLYYLKFSCFNNGLFDVSGFPDVEHLSFRSPPVLTGCFAQGIRSLDVQLEAYGESLSYFLSHFISKLTSLVHLSIDINRNTSTDIREVALPSQLCFLKIVFSGTYWWRLDSENLKPHGKVHVILDTVPVQLNYFELGARFHVHYYIIVDDCKGESISSMAKRICVSGGVPHWIQYSYFDSDEESFGLESLYAS</sequence>
<gene>
    <name evidence="1" type="ORF">Amon01_000341300</name>
</gene>
<dbReference type="Proteomes" id="UP001165063">
    <property type="component" value="Unassembled WGS sequence"/>
</dbReference>
<dbReference type="AlphaFoldDB" id="A0A9W7DF28"/>
<dbReference type="Gene3D" id="3.80.10.10">
    <property type="entry name" value="Ribonuclease Inhibitor"/>
    <property type="match status" value="1"/>
</dbReference>